<dbReference type="Gene3D" id="3.20.20.140">
    <property type="entry name" value="Metal-dependent hydrolases"/>
    <property type="match status" value="1"/>
</dbReference>
<evidence type="ECO:0000313" key="2">
    <source>
        <dbReference type="EMBL" id="MBE1877032.1"/>
    </source>
</evidence>
<dbReference type="EMBL" id="JADAQT010000096">
    <property type="protein sequence ID" value="MBE1877032.1"/>
    <property type="molecule type" value="Genomic_DNA"/>
</dbReference>
<dbReference type="Gene3D" id="2.30.40.10">
    <property type="entry name" value="Urease, subunit C, domain 1"/>
    <property type="match status" value="1"/>
</dbReference>
<dbReference type="InterPro" id="IPR033932">
    <property type="entry name" value="YtcJ-like"/>
</dbReference>
<dbReference type="CDD" id="cd01300">
    <property type="entry name" value="YtcJ_like"/>
    <property type="match status" value="1"/>
</dbReference>
<dbReference type="InterPro" id="IPR032466">
    <property type="entry name" value="Metal_Hydrolase"/>
</dbReference>
<gene>
    <name evidence="2" type="ORF">IHE71_15165</name>
</gene>
<dbReference type="InterPro" id="IPR011059">
    <property type="entry name" value="Metal-dep_hydrolase_composite"/>
</dbReference>
<dbReference type="Pfam" id="PF07969">
    <property type="entry name" value="Amidohydro_3"/>
    <property type="match status" value="1"/>
</dbReference>
<accession>A0ABR9N050</accession>
<dbReference type="SUPFAM" id="SSF51338">
    <property type="entry name" value="Composite domain of metallo-dependent hydrolases"/>
    <property type="match status" value="1"/>
</dbReference>
<feature type="domain" description="Amidohydrolase 3" evidence="1">
    <location>
        <begin position="91"/>
        <end position="566"/>
    </location>
</feature>
<dbReference type="Proteomes" id="UP000625527">
    <property type="component" value="Unassembled WGS sequence"/>
</dbReference>
<evidence type="ECO:0000259" key="1">
    <source>
        <dbReference type="Pfam" id="PF07969"/>
    </source>
</evidence>
<dbReference type="Gene3D" id="3.10.310.70">
    <property type="match status" value="1"/>
</dbReference>
<sequence length="572" mass="60386">MSPINSSDGWCRSSPRAAVRGVTPDDHTCRTAGAYLCLVTTLILSRARVLGADQLVDIQVSSGTIAGITPASSGAAAADGHSPRIGAGAPEVVDLDGRWVLPGLWDAHTHMEQWALVRRRLDVAPASSAEHAVRLVRDALDSRAAEGTDADEPLVGFGLHWATWPEPPTAVMLDAVGDVPVVLLSFDLHSAWVNTAGLRRLGVEHPTGLLLEDEMLPAEQLDHPSGATLDRLVHSAGQAAAARGVVGVVDFGMDDNIGAWRRRVRSWDGLRVRAGVWYWDLDAALAEGLRTGDPLGGAVDAPRGRTGGLPGRPARRPLVEMGSLKVISDGSLNSRTACCFDPYAGSDGPDAHGMLNVPPEELQLLMKRATDGGLTCAIHAIGDRANALALDAFETTGARGSIEHAQLVRWSDVERFAAGRVTASVQPEHAMDDRDVAEGLWPDRTDRAFPLATLAAAGVPLALGSDAPVARLDPWFAIASAVTRSRGGREPWHPEQVLTVEQALEASTDGRGVAPRAGGPADLVVLDGDMPGLGAHQDYLVQPADPSDVSEALRTMPVAGTLLDGEWTHRVL</sequence>
<dbReference type="PANTHER" id="PTHR22642:SF2">
    <property type="entry name" value="PROTEIN LONG AFTER FAR-RED 3"/>
    <property type="match status" value="1"/>
</dbReference>
<protein>
    <submittedName>
        <fullName evidence="2">Amidohydrolase family protein</fullName>
    </submittedName>
</protein>
<keyword evidence="3" id="KW-1185">Reference proteome</keyword>
<name>A0ABR9N050_9MICO</name>
<dbReference type="SUPFAM" id="SSF51556">
    <property type="entry name" value="Metallo-dependent hydrolases"/>
    <property type="match status" value="1"/>
</dbReference>
<proteinExistence type="predicted"/>
<reference evidence="2 3" key="1">
    <citation type="submission" date="2020-10" db="EMBL/GenBank/DDBJ databases">
        <title>Myceligenerans pegani sp. nov., an endophytic actinomycete isolated from Peganum harmala L. in Xinjiang, China.</title>
        <authorList>
            <person name="Xin L."/>
        </authorList>
    </citation>
    <scope>NUCLEOTIDE SEQUENCE [LARGE SCALE GENOMIC DNA]</scope>
    <source>
        <strain evidence="2 3">TRM65318</strain>
    </source>
</reference>
<dbReference type="PANTHER" id="PTHR22642">
    <property type="entry name" value="IMIDAZOLONEPROPIONASE"/>
    <property type="match status" value="1"/>
</dbReference>
<organism evidence="2 3">
    <name type="scientific">Myceligenerans pegani</name>
    <dbReference type="NCBI Taxonomy" id="2776917"/>
    <lineage>
        <taxon>Bacteria</taxon>
        <taxon>Bacillati</taxon>
        <taxon>Actinomycetota</taxon>
        <taxon>Actinomycetes</taxon>
        <taxon>Micrococcales</taxon>
        <taxon>Promicromonosporaceae</taxon>
        <taxon>Myceligenerans</taxon>
    </lineage>
</organism>
<dbReference type="InterPro" id="IPR013108">
    <property type="entry name" value="Amidohydro_3"/>
</dbReference>
<evidence type="ECO:0000313" key="3">
    <source>
        <dbReference type="Proteomes" id="UP000625527"/>
    </source>
</evidence>
<comment type="caution">
    <text evidence="2">The sequence shown here is derived from an EMBL/GenBank/DDBJ whole genome shotgun (WGS) entry which is preliminary data.</text>
</comment>